<dbReference type="AlphaFoldDB" id="A0A8T0HSX3"/>
<organism evidence="2 3">
    <name type="scientific">Ceratodon purpureus</name>
    <name type="common">Fire moss</name>
    <name type="synonym">Dicranum purpureum</name>
    <dbReference type="NCBI Taxonomy" id="3225"/>
    <lineage>
        <taxon>Eukaryota</taxon>
        <taxon>Viridiplantae</taxon>
        <taxon>Streptophyta</taxon>
        <taxon>Embryophyta</taxon>
        <taxon>Bryophyta</taxon>
        <taxon>Bryophytina</taxon>
        <taxon>Bryopsida</taxon>
        <taxon>Dicranidae</taxon>
        <taxon>Pseudoditrichales</taxon>
        <taxon>Ditrichaceae</taxon>
        <taxon>Ceratodon</taxon>
    </lineage>
</organism>
<evidence type="ECO:0000313" key="3">
    <source>
        <dbReference type="Proteomes" id="UP000822688"/>
    </source>
</evidence>
<dbReference type="Gene3D" id="3.10.20.90">
    <property type="entry name" value="Phosphatidylinositol 3-kinase Catalytic Subunit, Chain A, domain 1"/>
    <property type="match status" value="1"/>
</dbReference>
<evidence type="ECO:0008006" key="4">
    <source>
        <dbReference type="Google" id="ProtNLM"/>
    </source>
</evidence>
<protein>
    <recommendedName>
        <fullName evidence="4">Ubiquitin-like domain-containing protein</fullName>
    </recommendedName>
</protein>
<dbReference type="EMBL" id="CM026426">
    <property type="protein sequence ID" value="KAG0573825.1"/>
    <property type="molecule type" value="Genomic_DNA"/>
</dbReference>
<dbReference type="Proteomes" id="UP000822688">
    <property type="component" value="Chromosome V"/>
</dbReference>
<proteinExistence type="predicted"/>
<evidence type="ECO:0000256" key="1">
    <source>
        <dbReference type="SAM" id="MobiDB-lite"/>
    </source>
</evidence>
<sequence length="549" mass="59990">MLVQPWQLGLHRSDDETQSTSQIYTWVPLSQSSSSRYPSMASHGSDEWLQLSLGRGFESGETQPKDLPAYQVPQSPIQTINPPTCNDPSQGIIRDFFKIGSDAEAHYGSTYTSSSTTPSHRQHYSGTPESSFRSGGALSRPLYFLEPRPPFSRDSTRVDPNVIIPRVPSGGNVGNVEGQFLSPPLVLQHRTPAFSKLITLPCHPTRVLQPVRSKQTETTLVHISPWMGMGLHYPHYEAPRTPPNPVELNGMATPGAFRNWRSGAAGSSGPFLTKQPHPAQGVDPELAWRNLLQGVESNLSMPRGFGGAGASSSSGGGEAMMLPSGEREEYLDALTRAVERFQGADQGGKDESLTDFQRLQTNAMLPPGQRPHLVPSFDPSTDFSLARYLNTPSSSGSKARTPAPALYSDRQRRILRPHAPRPGLWFTLQALNSQSEASPLQQIPTAYIRVVDDTMTVAAVKRYLVNKLGTAGEDEVELWCKGQPLQPNIPLSQVRDGIWRSPSTNTPNPSTTQLLSEGKAWKAPDGSITLVGDVVMMLTYGRRPQTPPT</sequence>
<dbReference type="InterPro" id="IPR044171">
    <property type="entry name" value="LAX2-like"/>
</dbReference>
<dbReference type="PANTHER" id="PTHR47290">
    <property type="entry name" value="RING FINGER PROTEIN"/>
    <property type="match status" value="1"/>
</dbReference>
<reference evidence="2" key="1">
    <citation type="submission" date="2020-06" db="EMBL/GenBank/DDBJ databases">
        <title>WGS assembly of Ceratodon purpureus strain R40.</title>
        <authorList>
            <person name="Carey S.B."/>
            <person name="Jenkins J."/>
            <person name="Shu S."/>
            <person name="Lovell J.T."/>
            <person name="Sreedasyam A."/>
            <person name="Maumus F."/>
            <person name="Tiley G.P."/>
            <person name="Fernandez-Pozo N."/>
            <person name="Barry K."/>
            <person name="Chen C."/>
            <person name="Wang M."/>
            <person name="Lipzen A."/>
            <person name="Daum C."/>
            <person name="Saski C.A."/>
            <person name="Payton A.C."/>
            <person name="Mcbreen J.C."/>
            <person name="Conrad R.E."/>
            <person name="Kollar L.M."/>
            <person name="Olsson S."/>
            <person name="Huttunen S."/>
            <person name="Landis J.B."/>
            <person name="Wickett N.J."/>
            <person name="Johnson M.G."/>
            <person name="Rensing S.A."/>
            <person name="Grimwood J."/>
            <person name="Schmutz J."/>
            <person name="Mcdaniel S.F."/>
        </authorList>
    </citation>
    <scope>NUCLEOTIDE SEQUENCE</scope>
    <source>
        <strain evidence="2">R40</strain>
    </source>
</reference>
<comment type="caution">
    <text evidence="2">The sequence shown here is derived from an EMBL/GenBank/DDBJ whole genome shotgun (WGS) entry which is preliminary data.</text>
</comment>
<keyword evidence="3" id="KW-1185">Reference proteome</keyword>
<feature type="compositionally biased region" description="Low complexity" evidence="1">
    <location>
        <begin position="109"/>
        <end position="119"/>
    </location>
</feature>
<accession>A0A8T0HSX3</accession>
<gene>
    <name evidence="2" type="ORF">KC19_VG212700</name>
</gene>
<dbReference type="PANTHER" id="PTHR47290:SF4">
    <property type="entry name" value="RING FINGER PROTEIN"/>
    <property type="match status" value="1"/>
</dbReference>
<feature type="region of interest" description="Disordered" evidence="1">
    <location>
        <begin position="108"/>
        <end position="135"/>
    </location>
</feature>
<feature type="compositionally biased region" description="Polar residues" evidence="1">
    <location>
        <begin position="124"/>
        <end position="133"/>
    </location>
</feature>
<name>A0A8T0HSX3_CERPU</name>
<evidence type="ECO:0000313" key="2">
    <source>
        <dbReference type="EMBL" id="KAG0573825.1"/>
    </source>
</evidence>